<feature type="compositionally biased region" description="Basic and acidic residues" evidence="5">
    <location>
        <begin position="484"/>
        <end position="493"/>
    </location>
</feature>
<gene>
    <name evidence="8" type="ORF">PG993_010810</name>
</gene>
<evidence type="ECO:0000313" key="9">
    <source>
        <dbReference type="Proteomes" id="UP001444661"/>
    </source>
</evidence>
<comment type="similarity">
    <text evidence="2">Belongs to the AAA ATPase family. BCS1 subfamily.</text>
</comment>
<comment type="caution">
    <text evidence="8">The sequence shown here is derived from an EMBL/GenBank/DDBJ whole genome shotgun (WGS) entry which is preliminary data.</text>
</comment>
<keyword evidence="3" id="KW-0496">Mitochondrion</keyword>
<dbReference type="InterPro" id="IPR027417">
    <property type="entry name" value="P-loop_NTPase"/>
</dbReference>
<reference evidence="8 9" key="1">
    <citation type="submission" date="2023-01" db="EMBL/GenBank/DDBJ databases">
        <title>Analysis of 21 Apiospora genomes using comparative genomics revels a genus with tremendous synthesis potential of carbohydrate active enzymes and secondary metabolites.</title>
        <authorList>
            <person name="Sorensen T."/>
        </authorList>
    </citation>
    <scope>NUCLEOTIDE SEQUENCE [LARGE SCALE GENOMIC DNA]</scope>
    <source>
        <strain evidence="8 9">CBS 33761</strain>
    </source>
</reference>
<dbReference type="PROSITE" id="PS00674">
    <property type="entry name" value="AAA"/>
    <property type="match status" value="1"/>
</dbReference>
<evidence type="ECO:0008006" key="10">
    <source>
        <dbReference type="Google" id="ProtNLM"/>
    </source>
</evidence>
<dbReference type="SMART" id="SM01024">
    <property type="entry name" value="BCS1_N"/>
    <property type="match status" value="1"/>
</dbReference>
<dbReference type="InterPro" id="IPR003593">
    <property type="entry name" value="AAA+_ATPase"/>
</dbReference>
<evidence type="ECO:0000256" key="1">
    <source>
        <dbReference type="ARBA" id="ARBA00004434"/>
    </source>
</evidence>
<organism evidence="8 9">
    <name type="scientific">Apiospora rasikravindrae</name>
    <dbReference type="NCBI Taxonomy" id="990691"/>
    <lineage>
        <taxon>Eukaryota</taxon>
        <taxon>Fungi</taxon>
        <taxon>Dikarya</taxon>
        <taxon>Ascomycota</taxon>
        <taxon>Pezizomycotina</taxon>
        <taxon>Sordariomycetes</taxon>
        <taxon>Xylariomycetidae</taxon>
        <taxon>Amphisphaeriales</taxon>
        <taxon>Apiosporaceae</taxon>
        <taxon>Apiospora</taxon>
    </lineage>
</organism>
<proteinExistence type="inferred from homology"/>
<sequence>MDRFTVTNCLGGPQSPPKTPGDFTAASPPMGHLPPFASLVPGGALVQLLFHAAGLEDDGTLMFRLGLAMGVFMFLKWARPFRLLRVWFMCSVQVEGRHAAYDAVMDYFQDDGFKSLVLARRRKKHGSLDDDLSDYTMINGFPYFGTNPPKLDHVPAPGSKWFFFRHPTTGKKTLVYMDRTLDKEPYQFWVRHDDTSYYTMKLYTFGSDARGLIPMLHHMQAVYAEKTAGKHLEVYMTEIVDKGRLVWKKTSQRPRPRRLDTINMDGNVVEGVLNDIKAFLLEKPFYLRKGVPHRRGHLYYGAPGCGKSSLAQLVAGVFGLAIHIVSLKSLHGSQEAIAELFGDMKKPGILLIEDIDAAGLANRDLDPDLDLSTMSKDEIKRVDIGGTAPKEPSMARVVEPPSLDVLLNALDGVSSDEGRLVLMTTNRPEALDDALIRPGRVDLRIHCPLASAKVAQDMFYRFFGPEDESTTTSSSEKMGNTAEKPAEITHDDEGSSTTAPLKTKKLPAPTTPTSARPQGQLERSKALKLAQLFGEIMGGGDLSPAAIQGYCLQIKQDPVGGVERAAEWKNKALTEARERQRKKQTQI</sequence>
<dbReference type="Gene3D" id="3.40.50.300">
    <property type="entry name" value="P-loop containing nucleotide triphosphate hydrolases"/>
    <property type="match status" value="1"/>
</dbReference>
<dbReference type="EMBL" id="JAQQWK010000010">
    <property type="protein sequence ID" value="KAK8029519.1"/>
    <property type="molecule type" value="Genomic_DNA"/>
</dbReference>
<evidence type="ECO:0000256" key="3">
    <source>
        <dbReference type="ARBA" id="ARBA00022792"/>
    </source>
</evidence>
<protein>
    <recommendedName>
        <fullName evidence="10">P-loop containing nucleoside triphosphate hydrolase protein</fullName>
    </recommendedName>
</protein>
<dbReference type="Pfam" id="PF08740">
    <property type="entry name" value="BCS1_N"/>
    <property type="match status" value="1"/>
</dbReference>
<dbReference type="SMART" id="SM00382">
    <property type="entry name" value="AAA"/>
    <property type="match status" value="1"/>
</dbReference>
<evidence type="ECO:0000256" key="2">
    <source>
        <dbReference type="ARBA" id="ARBA00007448"/>
    </source>
</evidence>
<dbReference type="InterPro" id="IPR014851">
    <property type="entry name" value="BCS1_N"/>
</dbReference>
<keyword evidence="3" id="KW-0999">Mitochondrion inner membrane</keyword>
<dbReference type="Pfam" id="PF00004">
    <property type="entry name" value="AAA"/>
    <property type="match status" value="2"/>
</dbReference>
<keyword evidence="3" id="KW-0472">Membrane</keyword>
<dbReference type="Proteomes" id="UP001444661">
    <property type="component" value="Unassembled WGS sequence"/>
</dbReference>
<comment type="subcellular location">
    <subcellularLocation>
        <location evidence="1">Mitochondrion inner membrane</location>
        <topology evidence="1">Single-pass membrane protein</topology>
    </subcellularLocation>
</comment>
<dbReference type="InterPro" id="IPR050747">
    <property type="entry name" value="Mitochondrial_chaperone_BCS1"/>
</dbReference>
<evidence type="ECO:0000313" key="8">
    <source>
        <dbReference type="EMBL" id="KAK8029519.1"/>
    </source>
</evidence>
<feature type="region of interest" description="Disordered" evidence="5">
    <location>
        <begin position="466"/>
        <end position="522"/>
    </location>
</feature>
<dbReference type="InterPro" id="IPR003959">
    <property type="entry name" value="ATPase_AAA_core"/>
</dbReference>
<feature type="compositionally biased region" description="Low complexity" evidence="5">
    <location>
        <begin position="495"/>
        <end position="515"/>
    </location>
</feature>
<keyword evidence="4" id="KW-0067">ATP-binding</keyword>
<evidence type="ECO:0000256" key="5">
    <source>
        <dbReference type="SAM" id="MobiDB-lite"/>
    </source>
</evidence>
<evidence type="ECO:0000259" key="6">
    <source>
        <dbReference type="SMART" id="SM00382"/>
    </source>
</evidence>
<feature type="region of interest" description="Disordered" evidence="5">
    <location>
        <begin position="1"/>
        <end position="25"/>
    </location>
</feature>
<evidence type="ECO:0000259" key="7">
    <source>
        <dbReference type="SMART" id="SM01024"/>
    </source>
</evidence>
<dbReference type="InterPro" id="IPR003960">
    <property type="entry name" value="ATPase_AAA_CS"/>
</dbReference>
<evidence type="ECO:0000256" key="4">
    <source>
        <dbReference type="RuleBase" id="RU003651"/>
    </source>
</evidence>
<name>A0ABR1SE60_9PEZI</name>
<feature type="domain" description="AAA+ ATPase" evidence="6">
    <location>
        <begin position="294"/>
        <end position="451"/>
    </location>
</feature>
<dbReference type="PANTHER" id="PTHR23070">
    <property type="entry name" value="BCS1 AAA-TYPE ATPASE"/>
    <property type="match status" value="1"/>
</dbReference>
<keyword evidence="4" id="KW-0547">Nucleotide-binding</keyword>
<accession>A0ABR1SE60</accession>
<keyword evidence="9" id="KW-1185">Reference proteome</keyword>
<dbReference type="SUPFAM" id="SSF52540">
    <property type="entry name" value="P-loop containing nucleoside triphosphate hydrolases"/>
    <property type="match status" value="1"/>
</dbReference>
<feature type="domain" description="BCS1 N-terminal" evidence="7">
    <location>
        <begin position="65"/>
        <end position="262"/>
    </location>
</feature>